<evidence type="ECO:0000259" key="1">
    <source>
        <dbReference type="Pfam" id="PF13338"/>
    </source>
</evidence>
<gene>
    <name evidence="2" type="ORF">BHK98_03660</name>
</gene>
<protein>
    <submittedName>
        <fullName evidence="2">Abortive phage infection protein</fullName>
    </submittedName>
</protein>
<comment type="caution">
    <text evidence="2">The sequence shown here is derived from an EMBL/GenBank/DDBJ whole genome shotgun (WGS) entry which is preliminary data.</text>
</comment>
<sequence length="197" mass="22598">MEINETINELLQASTDGTITTAQVTKAGLHRSVLQKLVDCGELYRYGRGLYVKSSAWEDDFYLLQRKYERGIYSHDTALYLLGYSDRTPAKYTMTFPKGYNTPSLKQENITVKRVVPKNYEFGIIEIQSPSGNPIRVYDLERTLCDILRGSGSDIQIVGEAMKRYAASKTKDIHKLMQYAEQLRVKPKVLHYMEVLL</sequence>
<evidence type="ECO:0000313" key="2">
    <source>
        <dbReference type="EMBL" id="OLR55236.1"/>
    </source>
</evidence>
<dbReference type="InterPro" id="IPR025159">
    <property type="entry name" value="AbiEi_N"/>
</dbReference>
<dbReference type="OrthoDB" id="9801429at2"/>
<name>A0A1Q9JG68_9FIRM</name>
<feature type="domain" description="AbiEi antitoxin N-terminal" evidence="1">
    <location>
        <begin position="11"/>
        <end position="52"/>
    </location>
</feature>
<dbReference type="RefSeq" id="WP_075712233.1">
    <property type="nucleotide sequence ID" value="NZ_MJIE01000001.1"/>
</dbReference>
<dbReference type="STRING" id="1261640.BHK98_03660"/>
<accession>A0A1Q9JG68</accession>
<evidence type="ECO:0000313" key="3">
    <source>
        <dbReference type="Proteomes" id="UP000187404"/>
    </source>
</evidence>
<dbReference type="Proteomes" id="UP000187404">
    <property type="component" value="Unassembled WGS sequence"/>
</dbReference>
<organism evidence="2 3">
    <name type="scientific">Hornefia porci</name>
    <dbReference type="NCBI Taxonomy" id="2652292"/>
    <lineage>
        <taxon>Bacteria</taxon>
        <taxon>Bacillati</taxon>
        <taxon>Bacillota</taxon>
        <taxon>Clostridia</taxon>
        <taxon>Peptostreptococcales</taxon>
        <taxon>Anaerovoracaceae</taxon>
        <taxon>Hornefia</taxon>
    </lineage>
</organism>
<dbReference type="AlphaFoldDB" id="A0A1Q9JG68"/>
<dbReference type="EMBL" id="MJIE01000001">
    <property type="protein sequence ID" value="OLR55236.1"/>
    <property type="molecule type" value="Genomic_DNA"/>
</dbReference>
<reference evidence="2 3" key="1">
    <citation type="journal article" date="2016" name="Appl. Environ. Microbiol.">
        <title>Function and Phylogeny of Bacterial Butyryl Coenzyme A:Acetate Transferases and Their Diversity in the Proximal Colon of Swine.</title>
        <authorList>
            <person name="Trachsel J."/>
            <person name="Bayles D.O."/>
            <person name="Looft T."/>
            <person name="Levine U.Y."/>
            <person name="Allen H.K."/>
        </authorList>
    </citation>
    <scope>NUCLEOTIDE SEQUENCE [LARGE SCALE GENOMIC DNA]</scope>
    <source>
        <strain evidence="2 3">68-3-10</strain>
    </source>
</reference>
<dbReference type="Pfam" id="PF13338">
    <property type="entry name" value="AbiEi_4"/>
    <property type="match status" value="1"/>
</dbReference>
<keyword evidence="3" id="KW-1185">Reference proteome</keyword>
<proteinExistence type="predicted"/>